<dbReference type="InterPro" id="IPR004000">
    <property type="entry name" value="Actin"/>
</dbReference>
<dbReference type="OrthoDB" id="337660at2759"/>
<name>A0A1J7JFF8_9PEZI</name>
<dbReference type="SUPFAM" id="SSF53067">
    <property type="entry name" value="Actin-like ATPase domain"/>
    <property type="match status" value="2"/>
</dbReference>
<dbReference type="AlphaFoldDB" id="A0A1J7JFF8"/>
<feature type="region of interest" description="Disordered" evidence="2">
    <location>
        <begin position="423"/>
        <end position="459"/>
    </location>
</feature>
<protein>
    <submittedName>
        <fullName evidence="3">Actin-like ATPase domain-containing protein</fullName>
    </submittedName>
</protein>
<dbReference type="Gene3D" id="3.30.420.40">
    <property type="match status" value="2"/>
</dbReference>
<dbReference type="STRING" id="1408157.A0A1J7JFF8"/>
<dbReference type="Pfam" id="PF00022">
    <property type="entry name" value="Actin"/>
    <property type="match status" value="1"/>
</dbReference>
<evidence type="ECO:0000256" key="2">
    <source>
        <dbReference type="SAM" id="MobiDB-lite"/>
    </source>
</evidence>
<dbReference type="InterPro" id="IPR043129">
    <property type="entry name" value="ATPase_NBD"/>
</dbReference>
<sequence length="571" mass="62697">MSTENIKPTSSHCPNCQHSLLGAKSTSPSSPSTPLRNIHSAFGSPSTLRAEEEVVIVEFGTRSLRVGFVGDPVPRGFVTFGPEQSRRVGDFRAWQADYQHDWRKRATGKDWGRNYELWKFDVRGLDLGLVGDRVERGLREAFTKYLLIDSKPRRMVAVLPSSMPLPLLSCLLDTLFSRFQPPTVSLLSAPTTTTVAAGVRSALVVDLGWSETVVTAVYDYREIGSNRTIRGGRMLVEQMHKLLKRCITEEGGKRHDEGGNSDEYVVSFDECDDLTSRLTWCRPAKGSHTSQQKPDALPTVQEQDETDMPGSYPEDESKGSEVPLASTSPPITIHPTFDQLSEPCESTFFDLQRPQSEFDDEELPVHVLVYRSLLQLPMDVRAVCMSRIIFTGGCSNVLGLRGRIFDEVSQLVHERGWSGVTGKAVEQLQQNPKLKRRGSRQASEGPSGVGPQTGGGEEDEVWHDAANAAQEKDPIEEQLRKAGRITPGTQGGLRCVESLGPWSGGSLVTQLKVPAIATIDRELWLQQGAAGASRPNEVDIKTQQRQSMGAGGLMRNASAGSNWTLGVWGAI</sequence>
<dbReference type="EMBL" id="KV875099">
    <property type="protein sequence ID" value="OIW27988.1"/>
    <property type="molecule type" value="Genomic_DNA"/>
</dbReference>
<feature type="region of interest" description="Disordered" evidence="2">
    <location>
        <begin position="1"/>
        <end position="37"/>
    </location>
</feature>
<accession>A0A1J7JFF8</accession>
<keyword evidence="4" id="KW-1185">Reference proteome</keyword>
<feature type="compositionally biased region" description="Polar residues" evidence="2">
    <location>
        <begin position="1"/>
        <end position="18"/>
    </location>
</feature>
<reference evidence="3 4" key="1">
    <citation type="submission" date="2016-10" db="EMBL/GenBank/DDBJ databases">
        <title>Draft genome sequence of Coniochaeta ligniaria NRRL30616, a lignocellulolytic fungus for bioabatement of inhibitors in plant biomass hydrolysates.</title>
        <authorList>
            <consortium name="DOE Joint Genome Institute"/>
            <person name="Jimenez D.J."/>
            <person name="Hector R.E."/>
            <person name="Riley R."/>
            <person name="Sun H."/>
            <person name="Grigoriev I.V."/>
            <person name="Van Elsas J.D."/>
            <person name="Nichols N.N."/>
        </authorList>
    </citation>
    <scope>NUCLEOTIDE SEQUENCE [LARGE SCALE GENOMIC DNA]</scope>
    <source>
        <strain evidence="3 4">NRRL 30616</strain>
    </source>
</reference>
<organism evidence="3 4">
    <name type="scientific">Coniochaeta ligniaria NRRL 30616</name>
    <dbReference type="NCBI Taxonomy" id="1408157"/>
    <lineage>
        <taxon>Eukaryota</taxon>
        <taxon>Fungi</taxon>
        <taxon>Dikarya</taxon>
        <taxon>Ascomycota</taxon>
        <taxon>Pezizomycotina</taxon>
        <taxon>Sordariomycetes</taxon>
        <taxon>Sordariomycetidae</taxon>
        <taxon>Coniochaetales</taxon>
        <taxon>Coniochaetaceae</taxon>
        <taxon>Coniochaeta</taxon>
    </lineage>
</organism>
<gene>
    <name evidence="3" type="ORF">CONLIGDRAFT_655635</name>
</gene>
<comment type="similarity">
    <text evidence="1">Belongs to the actin family.</text>
</comment>
<evidence type="ECO:0000313" key="4">
    <source>
        <dbReference type="Proteomes" id="UP000182658"/>
    </source>
</evidence>
<evidence type="ECO:0000313" key="3">
    <source>
        <dbReference type="EMBL" id="OIW27988.1"/>
    </source>
</evidence>
<feature type="compositionally biased region" description="Low complexity" evidence="2">
    <location>
        <begin position="25"/>
        <end position="34"/>
    </location>
</feature>
<dbReference type="Gene3D" id="3.90.640.10">
    <property type="entry name" value="Actin, Chain A, domain 4"/>
    <property type="match status" value="1"/>
</dbReference>
<dbReference type="Proteomes" id="UP000182658">
    <property type="component" value="Unassembled WGS sequence"/>
</dbReference>
<dbReference type="SMART" id="SM00268">
    <property type="entry name" value="ACTIN"/>
    <property type="match status" value="1"/>
</dbReference>
<dbReference type="PANTHER" id="PTHR11937">
    <property type="entry name" value="ACTIN"/>
    <property type="match status" value="1"/>
</dbReference>
<evidence type="ECO:0000256" key="1">
    <source>
        <dbReference type="RuleBase" id="RU000487"/>
    </source>
</evidence>
<feature type="region of interest" description="Disordered" evidence="2">
    <location>
        <begin position="284"/>
        <end position="337"/>
    </location>
</feature>
<dbReference type="InParanoid" id="A0A1J7JFF8"/>
<proteinExistence type="inferred from homology"/>